<keyword evidence="1" id="KW-1133">Transmembrane helix</keyword>
<dbReference type="FunCoup" id="A0A6P4A6L1">
    <property type="interactions" value="223"/>
</dbReference>
<feature type="transmembrane region" description="Helical" evidence="1">
    <location>
        <begin position="96"/>
        <end position="117"/>
    </location>
</feature>
<dbReference type="RefSeq" id="XP_048335439.2">
    <property type="nucleotide sequence ID" value="XM_048479482.2"/>
</dbReference>
<keyword evidence="1" id="KW-0812">Transmembrane</keyword>
<name>A0A6P4A6L1_ZIZJJ</name>
<feature type="transmembrane region" description="Helical" evidence="1">
    <location>
        <begin position="257"/>
        <end position="278"/>
    </location>
</feature>
<dbReference type="Proteomes" id="UP001652623">
    <property type="component" value="Chromosome 7"/>
</dbReference>
<dbReference type="AlphaFoldDB" id="A0A6P4A6L1"/>
<proteinExistence type="predicted"/>
<keyword evidence="3" id="KW-1185">Reference proteome</keyword>
<evidence type="ECO:0000313" key="3">
    <source>
        <dbReference type="Proteomes" id="UP001652623"/>
    </source>
</evidence>
<accession>A0A6P4A6L1</accession>
<dbReference type="InParanoid" id="A0A6P4A6L1"/>
<evidence type="ECO:0000313" key="4">
    <source>
        <dbReference type="RefSeq" id="XP_015889085.3"/>
    </source>
</evidence>
<feature type="transmembrane region" description="Helical" evidence="1">
    <location>
        <begin position="129"/>
        <end position="157"/>
    </location>
</feature>
<evidence type="ECO:0000259" key="2">
    <source>
        <dbReference type="Pfam" id="PF09335"/>
    </source>
</evidence>
<organism evidence="3 4">
    <name type="scientific">Ziziphus jujuba</name>
    <name type="common">Chinese jujube</name>
    <name type="synonym">Ziziphus sativa</name>
    <dbReference type="NCBI Taxonomy" id="326968"/>
    <lineage>
        <taxon>Eukaryota</taxon>
        <taxon>Viridiplantae</taxon>
        <taxon>Streptophyta</taxon>
        <taxon>Embryophyta</taxon>
        <taxon>Tracheophyta</taxon>
        <taxon>Spermatophyta</taxon>
        <taxon>Magnoliopsida</taxon>
        <taxon>eudicotyledons</taxon>
        <taxon>Gunneridae</taxon>
        <taxon>Pentapetalae</taxon>
        <taxon>rosids</taxon>
        <taxon>fabids</taxon>
        <taxon>Rosales</taxon>
        <taxon>Rhamnaceae</taxon>
        <taxon>Paliureae</taxon>
        <taxon>Ziziphus</taxon>
    </lineage>
</organism>
<gene>
    <name evidence="4 5" type="primary">LOC107423941</name>
</gene>
<dbReference type="Pfam" id="PF09335">
    <property type="entry name" value="VTT_dom"/>
    <property type="match status" value="1"/>
</dbReference>
<feature type="domain" description="VTT" evidence="2">
    <location>
        <begin position="117"/>
        <end position="237"/>
    </location>
</feature>
<dbReference type="GeneID" id="107423941"/>
<dbReference type="KEGG" id="zju:107423941"/>
<keyword evidence="1" id="KW-0472">Membrane</keyword>
<feature type="transmembrane region" description="Helical" evidence="1">
    <location>
        <begin position="214"/>
        <end position="234"/>
    </location>
</feature>
<feature type="transmembrane region" description="Helical" evidence="1">
    <location>
        <begin position="52"/>
        <end position="75"/>
    </location>
</feature>
<dbReference type="RefSeq" id="XP_015889085.3">
    <property type="nucleotide sequence ID" value="XM_016033599.4"/>
</dbReference>
<protein>
    <submittedName>
        <fullName evidence="4 5">Uncharacterized protein LOC107423941</fullName>
    </submittedName>
</protein>
<reference evidence="4 5" key="1">
    <citation type="submission" date="2025-05" db="UniProtKB">
        <authorList>
            <consortium name="RefSeq"/>
        </authorList>
    </citation>
    <scope>IDENTIFICATION</scope>
    <source>
        <tissue evidence="4 5">Seedling</tissue>
    </source>
</reference>
<dbReference type="PANTHER" id="PTHR46431:SF5">
    <property type="entry name" value="EXPRESSED PROTEIN"/>
    <property type="match status" value="1"/>
</dbReference>
<dbReference type="PANTHER" id="PTHR46431">
    <property type="entry name" value="EXPRESSED PROTEIN"/>
    <property type="match status" value="1"/>
</dbReference>
<sequence length="316" mass="36197">MTPSSEELGEHAKSVHHVREDSEYIRLVISNETRTTEADMLQPQPEARIKSFFWWVKALIWCIVIIILLLIFVKWGVPFLFEKVLIPMMQWEATAFGRPVLALVLVASLAFFPVFLIPSGPSMWLAGMIFGYGLGFVIIMVGTTIGMVLPYLIGLLFRERIHQWLKRWPQQAELIRLAGEGSWFHQFQVVALFRVSPFPYTIFNYAIVVTSMRFWPYLWGSIAGMVPEAFLYIYSGRLIRTFADVKYGNYHLTPVEIIYNIISLIVAIITTIAFTVYAKRALKKLKRAEETNGEASSNFEMEKLPVEGPSHMAFSS</sequence>
<evidence type="ECO:0000256" key="1">
    <source>
        <dbReference type="SAM" id="Phobius"/>
    </source>
</evidence>
<evidence type="ECO:0000313" key="5">
    <source>
        <dbReference type="RefSeq" id="XP_048335439.2"/>
    </source>
</evidence>
<dbReference type="InterPro" id="IPR032816">
    <property type="entry name" value="VTT_dom"/>
</dbReference>